<dbReference type="EMBL" id="SHLC01000001">
    <property type="protein sequence ID" value="RZU65084.1"/>
    <property type="molecule type" value="Genomic_DNA"/>
</dbReference>
<evidence type="ECO:0000313" key="6">
    <source>
        <dbReference type="Proteomes" id="UP000291483"/>
    </source>
</evidence>
<comment type="pathway">
    <text evidence="4">Carbohydrate degradation; glycolysis; D-glyceraldehyde 3-phosphate and glycerone phosphate from D-glucose: step 2/4.</text>
</comment>
<dbReference type="GO" id="GO:0006094">
    <property type="term" value="P:gluconeogenesis"/>
    <property type="evidence" value="ECO:0007669"/>
    <property type="project" value="UniProtKB-KW"/>
</dbReference>
<evidence type="ECO:0000256" key="1">
    <source>
        <dbReference type="ARBA" id="ARBA00022432"/>
    </source>
</evidence>
<dbReference type="GO" id="GO:0006096">
    <property type="term" value="P:glycolytic process"/>
    <property type="evidence" value="ECO:0007669"/>
    <property type="project" value="UniProtKB-UniPathway"/>
</dbReference>
<comment type="similarity">
    <text evidence="4">Belongs to the GPI family.</text>
</comment>
<evidence type="ECO:0000256" key="3">
    <source>
        <dbReference type="ARBA" id="ARBA00023235"/>
    </source>
</evidence>
<dbReference type="Proteomes" id="UP000291483">
    <property type="component" value="Unassembled WGS sequence"/>
</dbReference>
<dbReference type="Pfam" id="PF00342">
    <property type="entry name" value="PGI"/>
    <property type="match status" value="1"/>
</dbReference>
<dbReference type="GO" id="GO:0051156">
    <property type="term" value="P:glucose 6-phosphate metabolic process"/>
    <property type="evidence" value="ECO:0007669"/>
    <property type="project" value="TreeGrafter"/>
</dbReference>
<dbReference type="RefSeq" id="WP_130505485.1">
    <property type="nucleotide sequence ID" value="NZ_SHLC01000001.1"/>
</dbReference>
<dbReference type="PANTHER" id="PTHR11469">
    <property type="entry name" value="GLUCOSE-6-PHOSPHATE ISOMERASE"/>
    <property type="match status" value="1"/>
</dbReference>
<dbReference type="EC" id="5.3.1.9" evidence="4"/>
<dbReference type="GO" id="GO:0005829">
    <property type="term" value="C:cytosol"/>
    <property type="evidence" value="ECO:0007669"/>
    <property type="project" value="TreeGrafter"/>
</dbReference>
<accession>A0A4Q8AKS0</accession>
<dbReference type="GO" id="GO:0097367">
    <property type="term" value="F:carbohydrate derivative binding"/>
    <property type="evidence" value="ECO:0007669"/>
    <property type="project" value="InterPro"/>
</dbReference>
<dbReference type="OrthoDB" id="140919at2"/>
<comment type="catalytic activity">
    <reaction evidence="4">
        <text>alpha-D-glucose 6-phosphate = beta-D-fructose 6-phosphate</text>
        <dbReference type="Rhea" id="RHEA:11816"/>
        <dbReference type="ChEBI" id="CHEBI:57634"/>
        <dbReference type="ChEBI" id="CHEBI:58225"/>
        <dbReference type="EC" id="5.3.1.9"/>
    </reaction>
</comment>
<dbReference type="InterPro" id="IPR001672">
    <property type="entry name" value="G6P_Isomerase"/>
</dbReference>
<dbReference type="SUPFAM" id="SSF53697">
    <property type="entry name" value="SIS domain"/>
    <property type="match status" value="1"/>
</dbReference>
<organism evidence="5 6">
    <name type="scientific">Microterricola gilva</name>
    <dbReference type="NCBI Taxonomy" id="393267"/>
    <lineage>
        <taxon>Bacteria</taxon>
        <taxon>Bacillati</taxon>
        <taxon>Actinomycetota</taxon>
        <taxon>Actinomycetes</taxon>
        <taxon>Micrococcales</taxon>
        <taxon>Microbacteriaceae</taxon>
        <taxon>Microterricola</taxon>
    </lineage>
</organism>
<dbReference type="InterPro" id="IPR046348">
    <property type="entry name" value="SIS_dom_sf"/>
</dbReference>
<protein>
    <recommendedName>
        <fullName evidence="4">Glucose-6-phosphate isomerase</fullName>
        <ecNumber evidence="4">5.3.1.9</ecNumber>
    </recommendedName>
</protein>
<evidence type="ECO:0000313" key="5">
    <source>
        <dbReference type="EMBL" id="RZU65084.1"/>
    </source>
</evidence>
<dbReference type="Gene3D" id="3.40.50.10490">
    <property type="entry name" value="Glucose-6-phosphate isomerase like protein, domain 1"/>
    <property type="match status" value="3"/>
</dbReference>
<sequence length="534" mass="55350">MSIKIAVSGAAAEAVRRHLGTLVADEVASGITALNPTLWGEDAEAESAIRLGWTESVAISRPLVPEIVALRDELRAQGVSHIALAGMGGSSLAPEVITRTMGVELTVLDSTDPGQVLAALNDRLSETAIVVSSKSGSTVETASQRRVFEKAFTDAGIDPVTRVIVVTDPGSPLDVSARAAGYRVFNADPNVGGRYSALTAFGLVPSGLAGVDIAQLLDEAEAISLPLAVDNEENPGLILGAAIAGTSPLRDKLGLLADGTHIVGLPDWVEQLIAESTGKLGTGLLPVVLDDGAAEITAGLDDFLLVRLVDDAGHHLFPGGDANEVRVSGTLGAQFLVWEYATVVAGRLLGINPFDQPDVESAKIATRGLLDARPEPAPAAFVSEGIEVRGTPEVIGAASDLQSAIDVLIEEVPEDGYISIQAYVDRLALPQLAELRAILAERSGRPVTFGWGPRFLHSTGQFHKGGPAVGAFLQILATPAEDLAIPESPFTFGELIQAQASGDASVLAAHGRPVLTLTLTDAAANVSTLFDAAR</sequence>
<proteinExistence type="inferred from homology"/>
<name>A0A4Q8AKS0_9MICO</name>
<dbReference type="PROSITE" id="PS51463">
    <property type="entry name" value="P_GLUCOSE_ISOMERASE_3"/>
    <property type="match status" value="1"/>
</dbReference>
<dbReference type="PRINTS" id="PR00662">
    <property type="entry name" value="G6PISOMERASE"/>
</dbReference>
<keyword evidence="1 4" id="KW-0312">Gluconeogenesis</keyword>
<dbReference type="GO" id="GO:0048029">
    <property type="term" value="F:monosaccharide binding"/>
    <property type="evidence" value="ECO:0007669"/>
    <property type="project" value="TreeGrafter"/>
</dbReference>
<dbReference type="PANTHER" id="PTHR11469:SF1">
    <property type="entry name" value="GLUCOSE-6-PHOSPHATE ISOMERASE"/>
    <property type="match status" value="1"/>
</dbReference>
<keyword evidence="3 4" id="KW-0413">Isomerase</keyword>
<reference evidence="5 6" key="1">
    <citation type="submission" date="2019-02" db="EMBL/GenBank/DDBJ databases">
        <title>Sequencing the genomes of 1000 actinobacteria strains.</title>
        <authorList>
            <person name="Klenk H.-P."/>
        </authorList>
    </citation>
    <scope>NUCLEOTIDE SEQUENCE [LARGE SCALE GENOMIC DNA]</scope>
    <source>
        <strain evidence="5 6">DSM 18319</strain>
    </source>
</reference>
<gene>
    <name evidence="5" type="ORF">EV379_1404</name>
</gene>
<dbReference type="GO" id="GO:0004347">
    <property type="term" value="F:glucose-6-phosphate isomerase activity"/>
    <property type="evidence" value="ECO:0007669"/>
    <property type="project" value="UniProtKB-EC"/>
</dbReference>
<dbReference type="UniPathway" id="UPA00109">
    <property type="reaction ID" value="UER00181"/>
</dbReference>
<dbReference type="AlphaFoldDB" id="A0A4Q8AKS0"/>
<comment type="caution">
    <text evidence="5">The sequence shown here is derived from an EMBL/GenBank/DDBJ whole genome shotgun (WGS) entry which is preliminary data.</text>
</comment>
<evidence type="ECO:0000256" key="4">
    <source>
        <dbReference type="RuleBase" id="RU000612"/>
    </source>
</evidence>
<evidence type="ECO:0000256" key="2">
    <source>
        <dbReference type="ARBA" id="ARBA00023152"/>
    </source>
</evidence>
<keyword evidence="2 4" id="KW-0324">Glycolysis</keyword>
<keyword evidence="6" id="KW-1185">Reference proteome</keyword>